<dbReference type="PROSITE" id="PS51164">
    <property type="entry name" value="CBM1_2"/>
    <property type="match status" value="1"/>
</dbReference>
<dbReference type="Pfam" id="PF05199">
    <property type="entry name" value="GMC_oxred_C"/>
    <property type="match status" value="1"/>
</dbReference>
<dbReference type="Pfam" id="PF16010">
    <property type="entry name" value="CDH-cyt"/>
    <property type="match status" value="1"/>
</dbReference>
<dbReference type="Proteomes" id="UP000277580">
    <property type="component" value="Unassembled WGS sequence"/>
</dbReference>
<dbReference type="AlphaFoldDB" id="A0A3N4L930"/>
<dbReference type="CDD" id="cd09630">
    <property type="entry name" value="CDH_like_cytochrome"/>
    <property type="match status" value="1"/>
</dbReference>
<organism evidence="6 7">
    <name type="scientific">Morchella conica CCBAS932</name>
    <dbReference type="NCBI Taxonomy" id="1392247"/>
    <lineage>
        <taxon>Eukaryota</taxon>
        <taxon>Fungi</taxon>
        <taxon>Dikarya</taxon>
        <taxon>Ascomycota</taxon>
        <taxon>Pezizomycotina</taxon>
        <taxon>Pezizomycetes</taxon>
        <taxon>Pezizales</taxon>
        <taxon>Morchellaceae</taxon>
        <taxon>Morchella</taxon>
    </lineage>
</organism>
<feature type="chain" id="PRO_5018262347" evidence="4">
    <location>
        <begin position="24"/>
        <end position="933"/>
    </location>
</feature>
<dbReference type="PROSITE" id="PS00562">
    <property type="entry name" value="CBM1_1"/>
    <property type="match status" value="1"/>
</dbReference>
<keyword evidence="3" id="KW-0285">Flavoprotein</keyword>
<evidence type="ECO:0000313" key="6">
    <source>
        <dbReference type="EMBL" id="RPB14505.1"/>
    </source>
</evidence>
<protein>
    <submittedName>
        <fullName evidence="6">FAD/NAD(P)-binding domain-containing protein</fullName>
    </submittedName>
</protein>
<dbReference type="InterPro" id="IPR000254">
    <property type="entry name" value="CBD"/>
</dbReference>
<evidence type="ECO:0000256" key="1">
    <source>
        <dbReference type="ARBA" id="ARBA00010790"/>
    </source>
</evidence>
<proteinExistence type="inferred from homology"/>
<gene>
    <name evidence="6" type="ORF">P167DRAFT_557737</name>
</gene>
<dbReference type="SMART" id="SM00236">
    <property type="entry name" value="fCBD"/>
    <property type="match status" value="1"/>
</dbReference>
<dbReference type="GO" id="GO:0005975">
    <property type="term" value="P:carbohydrate metabolic process"/>
    <property type="evidence" value="ECO:0007669"/>
    <property type="project" value="InterPro"/>
</dbReference>
<dbReference type="Pfam" id="PF00734">
    <property type="entry name" value="CBM_1"/>
    <property type="match status" value="1"/>
</dbReference>
<keyword evidence="7" id="KW-1185">Reference proteome</keyword>
<dbReference type="InterPro" id="IPR053208">
    <property type="entry name" value="GMC_Oxidoreductase_CD"/>
</dbReference>
<dbReference type="InterPro" id="IPR000172">
    <property type="entry name" value="GMC_OxRdtase_N"/>
</dbReference>
<dbReference type="GO" id="GO:0050660">
    <property type="term" value="F:flavin adenine dinucleotide binding"/>
    <property type="evidence" value="ECO:0007669"/>
    <property type="project" value="InterPro"/>
</dbReference>
<dbReference type="SUPFAM" id="SSF51905">
    <property type="entry name" value="FAD/NAD(P)-binding domain"/>
    <property type="match status" value="1"/>
</dbReference>
<name>A0A3N4L930_9PEZI</name>
<dbReference type="Gene3D" id="2.60.40.1210">
    <property type="entry name" value="Cellobiose dehydrogenase, cytochrome domain"/>
    <property type="match status" value="1"/>
</dbReference>
<dbReference type="GO" id="GO:0016614">
    <property type="term" value="F:oxidoreductase activity, acting on CH-OH group of donors"/>
    <property type="evidence" value="ECO:0007669"/>
    <property type="project" value="InterPro"/>
</dbReference>
<dbReference type="OrthoDB" id="413885at2759"/>
<dbReference type="EMBL" id="ML119117">
    <property type="protein sequence ID" value="RPB14505.1"/>
    <property type="molecule type" value="Genomic_DNA"/>
</dbReference>
<evidence type="ECO:0000256" key="3">
    <source>
        <dbReference type="RuleBase" id="RU003968"/>
    </source>
</evidence>
<dbReference type="SUPFAM" id="SSF54373">
    <property type="entry name" value="FAD-linked reductases, C-terminal domain"/>
    <property type="match status" value="1"/>
</dbReference>
<dbReference type="InParanoid" id="A0A3N4L930"/>
<dbReference type="InterPro" id="IPR007867">
    <property type="entry name" value="GMC_OxRtase_C"/>
</dbReference>
<sequence>MLFKNALSVLSVLSASALGLVSAQSSTAYTDTETGISFQRFSTTSYSGFSFSIAFPTDPTTEFIGQIVGPINTDGGWSGVSFGGGMTSNLLLVAWPNGEDIVHSFRYVTGYEAPSVYDGDATATTMYTNINSTHWSWTFRCENCVSWTDGGFDVTASYAIMGWAQSKTAVSDVTDASCTLQYHDNGFGQYGMLIGSALSDQYSTWISDAGLSAGTPSGNSSTSAVPTATASATATASSSATATSAIPAATETLGEYDYIVVGGGAGGLITADRLSETGAKVLLIERGPPSTYASGGTVGPAWLNGENLTRFDVPGLCNEIWVDSTGIACNDIDQMAGCLLGGGTAVNAGLFFRPQDRDWDYNFPDGWKATDMVSATDKLFARIPSTDTPSMDGKRYLQEPYEVLAAALPQSGWEAVTANESPNSKNKTFSHTPFMYSNGERGGPLATYLQTSMARDNFELAVNTTVRRVVRTGSTITGVEVLASDVGGKTGIYTVTANTGKVILSAGTFGTAKILMRSGIGPEDSLEAVQASSIDGASMIAKEDWILLPVGYNVMDHANTDMVASHPNITAYDFYGAYDDPIEADKELYLDNRAGIFATAAPGPNTMLWQSFVASDGITRQLQWTVRAEGSLGEEGDTLITISQYLGTGMTSRGRISIKENLNMATTVSPYLNNEYDIETVIAGVKSIMSSIANVSGISLVQPAAGVDAESFVNNYIENRRSNHWLGSAKMGTDDGRNGNGTTGSVVDTDTKVYGTDNLFVVDASVFPGHVATNPSAPIMILAERAVERILALGTSASPSAVTSSTVAVQTSTSSSAVVAPVSSTIAAAPTSAVVETSSAKTSSIGTSSTKVVVPTSSAAAVVPTTSTSAAVVAPTTSAAVATSAATSTAATPTGAAAAGHYYQCGGKGWTGATTCVSPYTCTAQNDYYSQCL</sequence>
<evidence type="ECO:0000313" key="7">
    <source>
        <dbReference type="Proteomes" id="UP000277580"/>
    </source>
</evidence>
<keyword evidence="2 4" id="KW-0732">Signal</keyword>
<dbReference type="PROSITE" id="PS00623">
    <property type="entry name" value="GMC_OXRED_1"/>
    <property type="match status" value="1"/>
</dbReference>
<evidence type="ECO:0000256" key="4">
    <source>
        <dbReference type="SAM" id="SignalP"/>
    </source>
</evidence>
<dbReference type="InterPro" id="IPR036188">
    <property type="entry name" value="FAD/NAD-bd_sf"/>
</dbReference>
<dbReference type="GO" id="GO:0005576">
    <property type="term" value="C:extracellular region"/>
    <property type="evidence" value="ECO:0007669"/>
    <property type="project" value="InterPro"/>
</dbReference>
<dbReference type="Gene3D" id="3.30.410.10">
    <property type="entry name" value="Cholesterol Oxidase, domain 2"/>
    <property type="match status" value="1"/>
</dbReference>
<accession>A0A3N4L930</accession>
<evidence type="ECO:0000256" key="2">
    <source>
        <dbReference type="ARBA" id="ARBA00022729"/>
    </source>
</evidence>
<feature type="signal peptide" evidence="4">
    <location>
        <begin position="1"/>
        <end position="23"/>
    </location>
</feature>
<evidence type="ECO:0000259" key="5">
    <source>
        <dbReference type="PROSITE" id="PS51164"/>
    </source>
</evidence>
<dbReference type="SUPFAM" id="SSF57180">
    <property type="entry name" value="Cellulose-binding domain"/>
    <property type="match status" value="1"/>
</dbReference>
<dbReference type="GO" id="GO:0030248">
    <property type="term" value="F:cellulose binding"/>
    <property type="evidence" value="ECO:0007669"/>
    <property type="project" value="InterPro"/>
</dbReference>
<dbReference type="STRING" id="1392247.A0A3N4L930"/>
<feature type="domain" description="CBM1" evidence="5">
    <location>
        <begin position="897"/>
        <end position="933"/>
    </location>
</feature>
<dbReference type="Gene3D" id="3.50.50.60">
    <property type="entry name" value="FAD/NAD(P)-binding domain"/>
    <property type="match status" value="1"/>
</dbReference>
<comment type="similarity">
    <text evidence="1 3">Belongs to the GMC oxidoreductase family.</text>
</comment>
<dbReference type="InterPro" id="IPR035971">
    <property type="entry name" value="CBD_sf"/>
</dbReference>
<dbReference type="InterPro" id="IPR015920">
    <property type="entry name" value="Cellobiose_DH-like_cyt"/>
</dbReference>
<keyword evidence="3" id="KW-0274">FAD</keyword>
<dbReference type="PANTHER" id="PTHR47190:SF2">
    <property type="entry name" value="CELLOBIOSE DEHYDROGENASE (AFU_ORTHOLOGUE AFUA_2G17620)"/>
    <property type="match status" value="1"/>
</dbReference>
<dbReference type="PANTHER" id="PTHR47190">
    <property type="entry name" value="DEHYDROGENASE, PUTATIVE-RELATED"/>
    <property type="match status" value="1"/>
</dbReference>
<dbReference type="Pfam" id="PF00732">
    <property type="entry name" value="GMC_oxred_N"/>
    <property type="match status" value="1"/>
</dbReference>
<reference evidence="6 7" key="1">
    <citation type="journal article" date="2018" name="Nat. Ecol. Evol.">
        <title>Pezizomycetes genomes reveal the molecular basis of ectomycorrhizal truffle lifestyle.</title>
        <authorList>
            <person name="Murat C."/>
            <person name="Payen T."/>
            <person name="Noel B."/>
            <person name="Kuo A."/>
            <person name="Morin E."/>
            <person name="Chen J."/>
            <person name="Kohler A."/>
            <person name="Krizsan K."/>
            <person name="Balestrini R."/>
            <person name="Da Silva C."/>
            <person name="Montanini B."/>
            <person name="Hainaut M."/>
            <person name="Levati E."/>
            <person name="Barry K.W."/>
            <person name="Belfiori B."/>
            <person name="Cichocki N."/>
            <person name="Clum A."/>
            <person name="Dockter R.B."/>
            <person name="Fauchery L."/>
            <person name="Guy J."/>
            <person name="Iotti M."/>
            <person name="Le Tacon F."/>
            <person name="Lindquist E.A."/>
            <person name="Lipzen A."/>
            <person name="Malagnac F."/>
            <person name="Mello A."/>
            <person name="Molinier V."/>
            <person name="Miyauchi S."/>
            <person name="Poulain J."/>
            <person name="Riccioni C."/>
            <person name="Rubini A."/>
            <person name="Sitrit Y."/>
            <person name="Splivallo R."/>
            <person name="Traeger S."/>
            <person name="Wang M."/>
            <person name="Zifcakova L."/>
            <person name="Wipf D."/>
            <person name="Zambonelli A."/>
            <person name="Paolocci F."/>
            <person name="Nowrousian M."/>
            <person name="Ottonello S."/>
            <person name="Baldrian P."/>
            <person name="Spatafora J.W."/>
            <person name="Henrissat B."/>
            <person name="Nagy L.G."/>
            <person name="Aury J.M."/>
            <person name="Wincker P."/>
            <person name="Grigoriev I.V."/>
            <person name="Bonfante P."/>
            <person name="Martin F.M."/>
        </authorList>
    </citation>
    <scope>NUCLEOTIDE SEQUENCE [LARGE SCALE GENOMIC DNA]</scope>
    <source>
        <strain evidence="6 7">CCBAS932</strain>
    </source>
</reference>
<dbReference type="SUPFAM" id="SSF49344">
    <property type="entry name" value="CBD9-like"/>
    <property type="match status" value="1"/>
</dbReference>